<dbReference type="AlphaFoldDB" id="A0AA38GYU4"/>
<feature type="coiled-coil region" evidence="1">
    <location>
        <begin position="64"/>
        <end position="149"/>
    </location>
</feature>
<dbReference type="Proteomes" id="UP000824469">
    <property type="component" value="Unassembled WGS sequence"/>
</dbReference>
<feature type="non-terminal residue" evidence="2">
    <location>
        <position position="1"/>
    </location>
</feature>
<proteinExistence type="predicted"/>
<reference evidence="2 3" key="1">
    <citation type="journal article" date="2021" name="Nat. Plants">
        <title>The Taxus genome provides insights into paclitaxel biosynthesis.</title>
        <authorList>
            <person name="Xiong X."/>
            <person name="Gou J."/>
            <person name="Liao Q."/>
            <person name="Li Y."/>
            <person name="Zhou Q."/>
            <person name="Bi G."/>
            <person name="Li C."/>
            <person name="Du R."/>
            <person name="Wang X."/>
            <person name="Sun T."/>
            <person name="Guo L."/>
            <person name="Liang H."/>
            <person name="Lu P."/>
            <person name="Wu Y."/>
            <person name="Zhang Z."/>
            <person name="Ro D.K."/>
            <person name="Shang Y."/>
            <person name="Huang S."/>
            <person name="Yan J."/>
        </authorList>
    </citation>
    <scope>NUCLEOTIDE SEQUENCE [LARGE SCALE GENOMIC DNA]</scope>
    <source>
        <strain evidence="2">Ta-2019</strain>
    </source>
</reference>
<dbReference type="Gene3D" id="3.40.50.300">
    <property type="entry name" value="P-loop containing nucleotide triphosphate hydrolases"/>
    <property type="match status" value="1"/>
</dbReference>
<organism evidence="2 3">
    <name type="scientific">Taxus chinensis</name>
    <name type="common">Chinese yew</name>
    <name type="synonym">Taxus wallichiana var. chinensis</name>
    <dbReference type="NCBI Taxonomy" id="29808"/>
    <lineage>
        <taxon>Eukaryota</taxon>
        <taxon>Viridiplantae</taxon>
        <taxon>Streptophyta</taxon>
        <taxon>Embryophyta</taxon>
        <taxon>Tracheophyta</taxon>
        <taxon>Spermatophyta</taxon>
        <taxon>Pinopsida</taxon>
        <taxon>Pinidae</taxon>
        <taxon>Conifers II</taxon>
        <taxon>Cupressales</taxon>
        <taxon>Taxaceae</taxon>
        <taxon>Taxus</taxon>
    </lineage>
</organism>
<keyword evidence="3" id="KW-1185">Reference proteome</keyword>
<gene>
    <name evidence="2" type="ORF">KI387_002515</name>
</gene>
<comment type="caution">
    <text evidence="2">The sequence shown here is derived from an EMBL/GenBank/DDBJ whole genome shotgun (WGS) entry which is preliminary data.</text>
</comment>
<evidence type="ECO:0000313" key="2">
    <source>
        <dbReference type="EMBL" id="KAH9330407.1"/>
    </source>
</evidence>
<dbReference type="EMBL" id="JAHRHJ020000001">
    <property type="protein sequence ID" value="KAH9330407.1"/>
    <property type="molecule type" value="Genomic_DNA"/>
</dbReference>
<sequence length="204" mass="23572">IFYVAAIGEWSCSIIKNPSAKKKEKQIIELLEQVDKIIEENESKPYSNELFEQAQAMASELYYIQDKQRSYAEQTKRLNEMLEQNIHATEEKVKQITKTLGDQLASAESARLNALNEAQSVKKKSDDEIQKLKKDLEESNNALAAMRNTNKPGRRCSVIFLEEFGEQQKYADLMIDITKLSQGEKEKIRDYHARVLELRRKLDA</sequence>
<protein>
    <submittedName>
        <fullName evidence="2">Uncharacterized protein</fullName>
    </submittedName>
</protein>
<keyword evidence="1" id="KW-0175">Coiled coil</keyword>
<evidence type="ECO:0000256" key="1">
    <source>
        <dbReference type="SAM" id="Coils"/>
    </source>
</evidence>
<dbReference type="InterPro" id="IPR027417">
    <property type="entry name" value="P-loop_NTPase"/>
</dbReference>
<name>A0AA38GYU4_TAXCH</name>
<evidence type="ECO:0000313" key="3">
    <source>
        <dbReference type="Proteomes" id="UP000824469"/>
    </source>
</evidence>
<accession>A0AA38GYU4</accession>